<dbReference type="PANTHER" id="PTHR46201">
    <property type="entry name" value="PHD FINGER PROTEIN MALE MEIOCYTE DEATH 1-RELATED"/>
    <property type="match status" value="1"/>
</dbReference>
<name>A0AAW0M4P9_QUESU</name>
<reference evidence="1 2" key="1">
    <citation type="journal article" date="2018" name="Sci. Data">
        <title>The draft genome sequence of cork oak.</title>
        <authorList>
            <person name="Ramos A.M."/>
            <person name="Usie A."/>
            <person name="Barbosa P."/>
            <person name="Barros P.M."/>
            <person name="Capote T."/>
            <person name="Chaves I."/>
            <person name="Simoes F."/>
            <person name="Abreu I."/>
            <person name="Carrasquinho I."/>
            <person name="Faro C."/>
            <person name="Guimaraes J.B."/>
            <person name="Mendonca D."/>
            <person name="Nobrega F."/>
            <person name="Rodrigues L."/>
            <person name="Saibo N.J.M."/>
            <person name="Varela M.C."/>
            <person name="Egas C."/>
            <person name="Matos J."/>
            <person name="Miguel C.M."/>
            <person name="Oliveira M.M."/>
            <person name="Ricardo C.P."/>
            <person name="Goncalves S."/>
        </authorList>
    </citation>
    <scope>NUCLEOTIDE SEQUENCE [LARGE SCALE GENOMIC DNA]</scope>
    <source>
        <strain evidence="2">cv. HL8</strain>
    </source>
</reference>
<organism evidence="1 2">
    <name type="scientific">Quercus suber</name>
    <name type="common">Cork oak</name>
    <dbReference type="NCBI Taxonomy" id="58331"/>
    <lineage>
        <taxon>Eukaryota</taxon>
        <taxon>Viridiplantae</taxon>
        <taxon>Streptophyta</taxon>
        <taxon>Embryophyta</taxon>
        <taxon>Tracheophyta</taxon>
        <taxon>Spermatophyta</taxon>
        <taxon>Magnoliopsida</taxon>
        <taxon>eudicotyledons</taxon>
        <taxon>Gunneridae</taxon>
        <taxon>Pentapetalae</taxon>
        <taxon>rosids</taxon>
        <taxon>fabids</taxon>
        <taxon>Fagales</taxon>
        <taxon>Fagaceae</taxon>
        <taxon>Quercus</taxon>
    </lineage>
</organism>
<proteinExistence type="predicted"/>
<comment type="caution">
    <text evidence="1">The sequence shown here is derived from an EMBL/GenBank/DDBJ whole genome shotgun (WGS) entry which is preliminary data.</text>
</comment>
<dbReference type="Proteomes" id="UP000237347">
    <property type="component" value="Unassembled WGS sequence"/>
</dbReference>
<dbReference type="PANTHER" id="PTHR46201:SF1">
    <property type="entry name" value="PHD FINGER PROTEIN MALE STERILITY 1"/>
    <property type="match status" value="1"/>
</dbReference>
<sequence>MSHLDLIGHKKRKRGLRVFRFKSFGEPGYPIEFVAPFRENVKALLEFGHLESNSYCEMPSWSFQLELHRHPPFHILLLIIEEPDTVTAFLNCEGNSYNGAGTANGKSNLMELQGHIMHGVFHSNGFGHLLCVNGVEMGSDLAGHQIMEFWDRLCTGLRARFK</sequence>
<evidence type="ECO:0000313" key="1">
    <source>
        <dbReference type="EMBL" id="KAK7858858.1"/>
    </source>
</evidence>
<gene>
    <name evidence="1" type="primary">MS1_1</name>
    <name evidence="1" type="ORF">CFP56_009491</name>
</gene>
<accession>A0AAW0M4P9</accession>
<dbReference type="EMBL" id="PKMF04000016">
    <property type="protein sequence ID" value="KAK7858858.1"/>
    <property type="molecule type" value="Genomic_DNA"/>
</dbReference>
<evidence type="ECO:0000313" key="2">
    <source>
        <dbReference type="Proteomes" id="UP000237347"/>
    </source>
</evidence>
<protein>
    <submittedName>
        <fullName evidence="1">Phd finger protein male sterility 1</fullName>
    </submittedName>
</protein>
<dbReference type="AlphaFoldDB" id="A0AAW0M4P9"/>
<keyword evidence="2" id="KW-1185">Reference proteome</keyword>